<dbReference type="GO" id="GO:0016491">
    <property type="term" value="F:oxidoreductase activity"/>
    <property type="evidence" value="ECO:0007669"/>
    <property type="project" value="TreeGrafter"/>
</dbReference>
<dbReference type="Gene3D" id="3.90.10.10">
    <property type="entry name" value="Cytochrome C3"/>
    <property type="match status" value="1"/>
</dbReference>
<feature type="domain" description="Cadherin-like beta-sandwich-like" evidence="3">
    <location>
        <begin position="788"/>
        <end position="879"/>
    </location>
</feature>
<evidence type="ECO:0000313" key="4">
    <source>
        <dbReference type="EMBL" id="ACM21054.1"/>
    </source>
</evidence>
<reference evidence="4 5" key="1">
    <citation type="submission" date="2009-01" db="EMBL/GenBank/DDBJ databases">
        <title>Complete sequence of Geobacter sp. FRC-32.</title>
        <authorList>
            <consortium name="US DOE Joint Genome Institute"/>
            <person name="Lucas S."/>
            <person name="Copeland A."/>
            <person name="Lapidus A."/>
            <person name="Glavina del Rio T."/>
            <person name="Dalin E."/>
            <person name="Tice H."/>
            <person name="Bruce D."/>
            <person name="Goodwin L."/>
            <person name="Pitluck S."/>
            <person name="Saunders E."/>
            <person name="Brettin T."/>
            <person name="Detter J.C."/>
            <person name="Han C."/>
            <person name="Larimer F."/>
            <person name="Land M."/>
            <person name="Hauser L."/>
            <person name="Kyrpides N."/>
            <person name="Ovchinnikova G."/>
            <person name="Kostka J."/>
            <person name="Richardson P."/>
        </authorList>
    </citation>
    <scope>NUCLEOTIDE SEQUENCE [LARGE SCALE GENOMIC DNA]</scope>
    <source>
        <strain evidence="5">DSM 22248 / JCM 15807 / FRC-32</strain>
    </source>
</reference>
<dbReference type="OrthoDB" id="9810317at2"/>
<dbReference type="SUPFAM" id="SSF48695">
    <property type="entry name" value="Multiheme cytochromes"/>
    <property type="match status" value="4"/>
</dbReference>
<keyword evidence="5" id="KW-1185">Reference proteome</keyword>
<evidence type="ECO:0000256" key="1">
    <source>
        <dbReference type="ARBA" id="ARBA00022729"/>
    </source>
</evidence>
<feature type="transmembrane region" description="Helical" evidence="2">
    <location>
        <begin position="12"/>
        <end position="33"/>
    </location>
</feature>
<dbReference type="Pfam" id="PF12733">
    <property type="entry name" value="Cadherin-like"/>
    <property type="match status" value="7"/>
</dbReference>
<dbReference type="eggNOG" id="COG5184">
    <property type="taxonomic scope" value="Bacteria"/>
</dbReference>
<gene>
    <name evidence="4" type="ordered locus">Geob_2704</name>
</gene>
<dbReference type="Proteomes" id="UP000007721">
    <property type="component" value="Chromosome"/>
</dbReference>
<dbReference type="EMBL" id="CP001390">
    <property type="protein sequence ID" value="ACM21054.1"/>
    <property type="molecule type" value="Genomic_DNA"/>
</dbReference>
<name>B9M1H2_GEODF</name>
<dbReference type="NCBIfam" id="TIGR01904">
    <property type="entry name" value="GSu_C4xC__C2xCH"/>
    <property type="match status" value="5"/>
</dbReference>
<feature type="domain" description="Cadherin-like beta-sandwich-like" evidence="3">
    <location>
        <begin position="689"/>
        <end position="780"/>
    </location>
</feature>
<keyword evidence="1" id="KW-0732">Signal</keyword>
<dbReference type="KEGG" id="geo:Geob_2704"/>
<sequence>MGKRIIKRIHGMGVASKLGLVMVLTVLVSVFMYQGLFKPNGISATPTISNAWTNVYSTAASTAAVDVTSSSFSVNTGNTNRLLLVAVQFETSAATTLVSPPTISYGGVNLTQIQNTFAFSGRSHAYMGYLRSSQIPAGLNAVRVQASTGNSNTFQGVQIAVASYFDIDQTNPINDSSQSATASASVTFGSQVDYVANGITVFCATNGGSPATLTSPTGFTGQSGATSTASGSSGFVASSAVHAAPGSYAGTTSVSFGGTTSTRSALVVASLRPATVLSNNADLGSMTISAGELTPAFSSTVTSYTAAVTNGTSSITVTPTLADANAEVTVNGVEVASGTASSPISLAVGDNTISIRVTAQDEVTTKTYTIVVNRAATGGGGSNVTYHTRGLTSIDLIAHGATNVVAEGDSLNGGISYNFTVATNQYRAITSTTAPSGTYRNRLRYGADWSGTTEVLRSYTSKYSSAMTIGANATTRMCVYNRGTVNNCTGYAEIYEYNDNSGIVGARKGITPVSATFSGSTAVNIDLTFNNAAFPVSSGNRVVVYYYLTANTSDPCILYGAAYNASTPAGTTYFTLTESAGGGSSTNANLSNLALSSGTLTPAFASSTTSYTASVANTVTSITVTPTEEDTTATTTVNGVPVESGTASGPISLAVESNTVTVVVTAQDGVTKKTYTVVVTRAPSTNANLSNLTLSTGTLTPAFASGTISYTASVTNSTTSLTVTPTAQDTTATIKVNGITVASGVASAAIPLAVGSNTINTVVTAQDGSTTTTYTVVVTRAPSTNANLSSLTLSNGTLIPAFASGTTYYTASVTNGTTSVTVTPTVQDSTATVTINGVSVASGTPSGAIPLSVGSNTINTVVTAQDGSTTKTYTVVVTRAPSTNANLSNLALSAGTLTPAFASGTTSYAASVSNATSTITVTPTVQDATATITVNGVAVTSGTASVPFALVVGANTLNTVVTAQDGATTKIYTVMVTRAASTNANLNNFALSSGTLSPAFASGTTSYTASVSNATSTITVTPTAQDSTATIKVNGVAVTSGTASVPFALVVGANTLNTVVTAQDGTTTKTYTVVVTRAPSTNTNLSNLVLSAGTLSPSFASGTTSYTASVTNATSSITVTPTVQDTTATIKVNGATVASGSASGAITLTVGSNTIDTQVTAQDGTTIKTYTVVVTRAAPVINSTTASALTFSAVTRSSITVTAPYSGDADNDNSCVIRWGTSSGSYPNVATATKTGSAYVATISSGLQPLTPYFFQATFTDSDGVSGSPVSGTQSTAANGATSPLMHNGANLGTKYNGGNWGVDYTCATCHSRVPTSNIKKVMTLISGRTVSFLQMTGATNSFGNDGRPRLGKSTNVCEVCHTQTIFHRYSSNPGVDPLPGGYAHKNRLDCTTCHPHNKGFAGSGCDGCHGNPPTTANIDNSNNTGMVWSPEPTGATNPVGPGGHSVHESRGIKCDACHNGNTMSDVSYTIQMGFNINGTNWTGFPGSAAFGTFSARTPTNNKYSFVNSNPGTMVRQSPSGRNSCNVYCHGNWAGANGNLTASWEGGSAQAQCGACHRATAGNPPTNGSHLAHAGASPNLRLGCDKCHGTHTNNTHANGTVTWDLTSISTSARYNGALSGSTNAIAPSSSYQTCSNLYCHSTVQPNGGTGNPASYFTPKWGDSATVSGCGACHTDMQASGTGNHLKHTAKYSCTICHNAAGDNSTKHADNYIDVAFSGAGTGTSYTQARTLAGSDGYGTCSTISCHGSGASSTAWGNTLNCGGCHLIANLKGAHGKHINTAALPTLYNYTANRSTTIGYNFGCSNCHPLDVLTKHVDGYIDVTLNATNTGNGGSVGYLRSRNSATADGLAPSKGASGIYGTSGASVRCSASYCHSNAYAGNQKFIDSPDWYGSYTGTDKCAMCHGNSPNANDPTNQPGSPAHYSKNFLGFANISSGHVIGIHAKNIFTGRFGLAAVGNTAVGSHGNASTSSTINCNMCHYSTVTTYANDKNKACAPCHSSTPKNPAELIADKTFHINGKVDVAFAPIRVKSKAQIRGADYNSSLWSRQVGYKVSGAYDVAFKTFTTATQWNETTKTCSNIACHNGASVKWGDTGGVTNCASCHF</sequence>
<dbReference type="PANTHER" id="PTHR35038">
    <property type="entry name" value="DISSIMILATORY SULFITE REDUCTASE SIRA"/>
    <property type="match status" value="1"/>
</dbReference>
<keyword evidence="2" id="KW-0812">Transmembrane</keyword>
<feature type="domain" description="Cadherin-like beta-sandwich-like" evidence="3">
    <location>
        <begin position="293"/>
        <end position="374"/>
    </location>
</feature>
<dbReference type="InterPro" id="IPR051829">
    <property type="entry name" value="Multiheme_Cytochr_ET"/>
</dbReference>
<evidence type="ECO:0000259" key="3">
    <source>
        <dbReference type="Pfam" id="PF12733"/>
    </source>
</evidence>
<feature type="domain" description="Cadherin-like beta-sandwich-like" evidence="3">
    <location>
        <begin position="889"/>
        <end position="978"/>
    </location>
</feature>
<feature type="domain" description="Cadherin-like beta-sandwich-like" evidence="3">
    <location>
        <begin position="593"/>
        <end position="681"/>
    </location>
</feature>
<dbReference type="PANTHER" id="PTHR35038:SF6">
    <property type="entry name" value="SURFACE LOCALIZED DECAHEME CYTOCHROME C LIPOPROTEIN"/>
    <property type="match status" value="1"/>
</dbReference>
<dbReference type="Pfam" id="PF09698">
    <property type="entry name" value="GSu_C4xC__C2xCH"/>
    <property type="match status" value="2"/>
</dbReference>
<evidence type="ECO:0000313" key="5">
    <source>
        <dbReference type="Proteomes" id="UP000007721"/>
    </source>
</evidence>
<dbReference type="eggNOG" id="COG5279">
    <property type="taxonomic scope" value="Bacteria"/>
</dbReference>
<keyword evidence="2" id="KW-1133">Transmembrane helix</keyword>
<dbReference type="InterPro" id="IPR036280">
    <property type="entry name" value="Multihaem_cyt_sf"/>
</dbReference>
<proteinExistence type="predicted"/>
<feature type="domain" description="Cadherin-like beta-sandwich-like" evidence="3">
    <location>
        <begin position="992"/>
        <end position="1077"/>
    </location>
</feature>
<organism evidence="4 5">
    <name type="scientific">Geotalea daltonii (strain DSM 22248 / JCM 15807 / FRC-32)</name>
    <name type="common">Geobacter daltonii</name>
    <dbReference type="NCBI Taxonomy" id="316067"/>
    <lineage>
        <taxon>Bacteria</taxon>
        <taxon>Pseudomonadati</taxon>
        <taxon>Thermodesulfobacteriota</taxon>
        <taxon>Desulfuromonadia</taxon>
        <taxon>Geobacterales</taxon>
        <taxon>Geobacteraceae</taxon>
        <taxon>Geotalea</taxon>
    </lineage>
</organism>
<dbReference type="InterPro" id="IPR010176">
    <property type="entry name" value="C4xCH_C2xCH_motif_GEOSU"/>
</dbReference>
<accession>B9M1H2</accession>
<dbReference type="HOGENOM" id="CLU_232337_0_0_7"/>
<protein>
    <submittedName>
        <fullName evidence="4">Cytochrome c, 20 heme-binding sites</fullName>
    </submittedName>
</protein>
<evidence type="ECO:0000256" key="2">
    <source>
        <dbReference type="SAM" id="Phobius"/>
    </source>
</evidence>
<dbReference type="RefSeq" id="WP_012647782.1">
    <property type="nucleotide sequence ID" value="NC_011979.1"/>
</dbReference>
<keyword evidence="2" id="KW-0472">Membrane</keyword>
<dbReference type="InterPro" id="IPR025883">
    <property type="entry name" value="Cadherin-like_domain"/>
</dbReference>
<feature type="domain" description="Cadherin-like beta-sandwich-like" evidence="3">
    <location>
        <begin position="1086"/>
        <end position="1176"/>
    </location>
</feature>